<evidence type="ECO:0000256" key="1">
    <source>
        <dbReference type="SAM" id="Phobius"/>
    </source>
</evidence>
<gene>
    <name evidence="2" type="ORF">ST398NM02_3054</name>
</gene>
<evidence type="ECO:0000313" key="3">
    <source>
        <dbReference type="Proteomes" id="UP000003093"/>
    </source>
</evidence>
<dbReference type="Proteomes" id="UP000003093">
    <property type="component" value="Unassembled WGS sequence"/>
</dbReference>
<organism evidence="2 3">
    <name type="scientific">Staphylococcus aureus subsp. aureus DR10</name>
    <dbReference type="NCBI Taxonomy" id="1155079"/>
    <lineage>
        <taxon>Bacteria</taxon>
        <taxon>Bacillati</taxon>
        <taxon>Bacillota</taxon>
        <taxon>Bacilli</taxon>
        <taxon>Bacillales</taxon>
        <taxon>Staphylococcaceae</taxon>
        <taxon>Staphylococcus</taxon>
    </lineage>
</organism>
<dbReference type="Pfam" id="PF04276">
    <property type="entry name" value="DUF443"/>
    <property type="match status" value="1"/>
</dbReference>
<proteinExistence type="predicted"/>
<comment type="caution">
    <text evidence="2">The sequence shown here is derived from an EMBL/GenBank/DDBJ whole genome shotgun (WGS) entry which is preliminary data.</text>
</comment>
<protein>
    <submittedName>
        <fullName evidence="2">Membrane spanning protein</fullName>
    </submittedName>
</protein>
<keyword evidence="1" id="KW-0812">Transmembrane</keyword>
<dbReference type="EMBL" id="AIDT01000019">
    <property type="protein sequence ID" value="EIA13277.1"/>
    <property type="molecule type" value="Genomic_DNA"/>
</dbReference>
<keyword evidence="1" id="KW-1133">Transmembrane helix</keyword>
<dbReference type="NCBIfam" id="TIGR01218">
    <property type="entry name" value="Gpos_tandem_5TM"/>
    <property type="match status" value="1"/>
</dbReference>
<sequence>MEVEIMLCESKVINKNPKYRIIKYESEYLMIDLASNRIVFFFPFINWLIPKTYIKITKNDYEKLNIVKPVKNKSIGWTIFAGIVLLGGTVRRNTYLFDFQLEELIVWSSCFIGFLGIIFFYCYLNKKLTLNIYNESKNNELKLRLLPSFKNICFTIFYYLFTGFMSYGAFYLLVFENVQNLILYVSWLFMTMLFMFMNMHSIIDKKVHIFLKSNK</sequence>
<keyword evidence="1" id="KW-0472">Membrane</keyword>
<evidence type="ECO:0000313" key="2">
    <source>
        <dbReference type="EMBL" id="EIA13277.1"/>
    </source>
</evidence>
<feature type="transmembrane region" description="Helical" evidence="1">
    <location>
        <begin position="181"/>
        <end position="203"/>
    </location>
</feature>
<name>A0ABC9PXU6_STAA5</name>
<feature type="transmembrane region" description="Helical" evidence="1">
    <location>
        <begin position="34"/>
        <end position="54"/>
    </location>
</feature>
<feature type="transmembrane region" description="Helical" evidence="1">
    <location>
        <begin position="104"/>
        <end position="124"/>
    </location>
</feature>
<feature type="transmembrane region" description="Helical" evidence="1">
    <location>
        <begin position="152"/>
        <end position="175"/>
    </location>
</feature>
<reference evidence="2 3" key="1">
    <citation type="journal article" date="2012" name="MBio">
        <title>Identification of a highly transmissible animal-independent Staphylococcus aureus ST398 clone with distinct genomic and cell adhesion properties.</title>
        <authorList>
            <person name="Uhlemann A.C."/>
            <person name="Porcella S.F."/>
            <person name="Trivedi S."/>
            <person name="Sullivan S.B."/>
            <person name="Hafer C."/>
            <person name="Kennedy A.D."/>
            <person name="Barbian K.D."/>
            <person name="McCarthy A.J."/>
            <person name="Street C."/>
            <person name="Hirschberg D.L."/>
            <person name="Lipkin W.I."/>
            <person name="Lindsay J.A."/>
            <person name="DeLeo F.R."/>
            <person name="Lowy F.D."/>
        </authorList>
    </citation>
    <scope>NUCLEOTIDE SEQUENCE [LARGE SCALE GENOMIC DNA]</scope>
    <source>
        <strain evidence="2 3">DR10</strain>
    </source>
</reference>
<dbReference type="InterPro" id="IPR005915">
    <property type="entry name" value="Tandem_5TM"/>
</dbReference>
<feature type="transmembrane region" description="Helical" evidence="1">
    <location>
        <begin position="75"/>
        <end position="92"/>
    </location>
</feature>
<accession>A0ABC9PXU6</accession>
<dbReference type="AlphaFoldDB" id="A0ABC9PXU6"/>